<evidence type="ECO:0000256" key="1">
    <source>
        <dbReference type="SAM" id="MobiDB-lite"/>
    </source>
</evidence>
<reference evidence="2 3" key="1">
    <citation type="submission" date="2019-10" db="EMBL/GenBank/DDBJ databases">
        <title>Bacillus aerolatum sp. nov., isolated from bioaerosol of sport playgrounds.</title>
        <authorList>
            <person name="Chen P."/>
            <person name="Zhang G."/>
        </authorList>
    </citation>
    <scope>NUCLEOTIDE SEQUENCE [LARGE SCALE GENOMIC DNA]</scope>
    <source>
        <strain evidence="2 3">CX253</strain>
    </source>
</reference>
<feature type="region of interest" description="Disordered" evidence="1">
    <location>
        <begin position="1"/>
        <end position="40"/>
    </location>
</feature>
<protein>
    <submittedName>
        <fullName evidence="2">DUF4023 domain-containing protein</fullName>
    </submittedName>
</protein>
<dbReference type="RefSeq" id="WP_152149788.1">
    <property type="nucleotide sequence ID" value="NZ_WEIO01000001.1"/>
</dbReference>
<evidence type="ECO:0000313" key="3">
    <source>
        <dbReference type="Proteomes" id="UP000429595"/>
    </source>
</evidence>
<sequence length="40" mass="4696">MVNSEDFVEKLQEQQQKQEKNKQLHGHGNPGKKKPNKTHK</sequence>
<dbReference type="Proteomes" id="UP000429595">
    <property type="component" value="Unassembled WGS sequence"/>
</dbReference>
<name>A0A6I1FR95_9BACI</name>
<dbReference type="Pfam" id="PF13215">
    <property type="entry name" value="DUF4023"/>
    <property type="match status" value="1"/>
</dbReference>
<comment type="caution">
    <text evidence="2">The sequence shown here is derived from an EMBL/GenBank/DDBJ whole genome shotgun (WGS) entry which is preliminary data.</text>
</comment>
<dbReference type="EMBL" id="WEIO01000001">
    <property type="protein sequence ID" value="KAB7709262.1"/>
    <property type="molecule type" value="Genomic_DNA"/>
</dbReference>
<dbReference type="InterPro" id="IPR025097">
    <property type="entry name" value="DUF4023"/>
</dbReference>
<organism evidence="2 3">
    <name type="scientific">Bacillus aerolatus</name>
    <dbReference type="NCBI Taxonomy" id="2653354"/>
    <lineage>
        <taxon>Bacteria</taxon>
        <taxon>Bacillati</taxon>
        <taxon>Bacillota</taxon>
        <taxon>Bacilli</taxon>
        <taxon>Bacillales</taxon>
        <taxon>Bacillaceae</taxon>
        <taxon>Bacillus</taxon>
    </lineage>
</organism>
<proteinExistence type="predicted"/>
<feature type="compositionally biased region" description="Basic and acidic residues" evidence="1">
    <location>
        <begin position="7"/>
        <end position="22"/>
    </location>
</feature>
<keyword evidence="3" id="KW-1185">Reference proteome</keyword>
<evidence type="ECO:0000313" key="2">
    <source>
        <dbReference type="EMBL" id="KAB7709262.1"/>
    </source>
</evidence>
<gene>
    <name evidence="2" type="ORF">F9802_03135</name>
</gene>
<feature type="compositionally biased region" description="Basic residues" evidence="1">
    <location>
        <begin position="30"/>
        <end position="40"/>
    </location>
</feature>
<dbReference type="AlphaFoldDB" id="A0A6I1FR95"/>
<accession>A0A6I1FR95</accession>